<comment type="caution">
    <text evidence="1">The sequence shown here is derived from an EMBL/GenBank/DDBJ whole genome shotgun (WGS) entry which is preliminary data.</text>
</comment>
<sequence length="581" mass="62736">MQSDRRTRSLDRDDDSYADEELLRELEAEYGIEGDFTSESMHSAYFLHHGKKVRAVAVGLLVGVLLAFTNLYFGLQTGWISMMSLQSALLGYALFKLPRPGFLSRIPFLTHSDRPFTPQENVVLQTTAVATGTLPLAAGLVGIIPALEQLEFKIDGVHPLKLGYWQLIGWSFAATAQLIALLHRIPPPRITDIDTTRGVSSSSGYQAIPRRSSGEASHSASLERLESIGDDQEEELVKTVRQPVSVFEDPVTQEEMGRLGWWVLGWSFVASAAITFASFLFPVTFAMPIFDIIGAVFGTSLAATWAWWFSPSLSYVGQGIIMGFPTTVSMNLGMITGWAILSPLAKHKGWAPGPVSSSTDGSRGWILWISLAIMIAESVISLLPIVISYSSNVLKQFQQLRHHEGPGDSDDVETESPDRLVPMSWVGIGLAVSSALGIVLVWVIFGHEGIRPWATALGLVLASILSVLGVRALGQTDLNPVSGIGKISQLVFAVLQPGNVVANIIAGGVAEAGAQQAGDLMQDLKTGALLKASPRSQFYGQMIGSFASVFVSVGAYKLYTSIYEIPGPEFRVPTAAIWSLG</sequence>
<name>A0ACC2WBG2_9TREE</name>
<accession>A0ACC2WBG2</accession>
<organism evidence="1 2">
    <name type="scientific">Naganishia friedmannii</name>
    <dbReference type="NCBI Taxonomy" id="89922"/>
    <lineage>
        <taxon>Eukaryota</taxon>
        <taxon>Fungi</taxon>
        <taxon>Dikarya</taxon>
        <taxon>Basidiomycota</taxon>
        <taxon>Agaricomycotina</taxon>
        <taxon>Tremellomycetes</taxon>
        <taxon>Filobasidiales</taxon>
        <taxon>Filobasidiaceae</taxon>
        <taxon>Naganishia</taxon>
    </lineage>
</organism>
<gene>
    <name evidence="1" type="ORF">QFC21_000402</name>
</gene>
<dbReference type="EMBL" id="JASBWT010000001">
    <property type="protein sequence ID" value="KAJ9109075.1"/>
    <property type="molecule type" value="Genomic_DNA"/>
</dbReference>
<proteinExistence type="predicted"/>
<evidence type="ECO:0000313" key="1">
    <source>
        <dbReference type="EMBL" id="KAJ9109075.1"/>
    </source>
</evidence>
<evidence type="ECO:0000313" key="2">
    <source>
        <dbReference type="Proteomes" id="UP001227268"/>
    </source>
</evidence>
<keyword evidence="2" id="KW-1185">Reference proteome</keyword>
<protein>
    <submittedName>
        <fullName evidence="1">Uncharacterized protein</fullName>
    </submittedName>
</protein>
<dbReference type="Proteomes" id="UP001227268">
    <property type="component" value="Unassembled WGS sequence"/>
</dbReference>
<reference evidence="1" key="1">
    <citation type="submission" date="2023-04" db="EMBL/GenBank/DDBJ databases">
        <title>Draft Genome sequencing of Naganishia species isolated from polar environments using Oxford Nanopore Technology.</title>
        <authorList>
            <person name="Leo P."/>
            <person name="Venkateswaran K."/>
        </authorList>
    </citation>
    <scope>NUCLEOTIDE SEQUENCE</scope>
    <source>
        <strain evidence="1">MNA-CCFEE 5423</strain>
    </source>
</reference>